<protein>
    <submittedName>
        <fullName evidence="2">Uncharacterized protein</fullName>
    </submittedName>
</protein>
<accession>A0A5J4VM62</accession>
<evidence type="ECO:0000256" key="1">
    <source>
        <dbReference type="SAM" id="MobiDB-lite"/>
    </source>
</evidence>
<feature type="non-terminal residue" evidence="2">
    <location>
        <position position="1"/>
    </location>
</feature>
<dbReference type="AlphaFoldDB" id="A0A5J4VM62"/>
<organism evidence="2 3">
    <name type="scientific">Streblomastix strix</name>
    <dbReference type="NCBI Taxonomy" id="222440"/>
    <lineage>
        <taxon>Eukaryota</taxon>
        <taxon>Metamonada</taxon>
        <taxon>Preaxostyla</taxon>
        <taxon>Oxymonadida</taxon>
        <taxon>Streblomastigidae</taxon>
        <taxon>Streblomastix</taxon>
    </lineage>
</organism>
<sequence length="34" mass="3546">SACMLLRIDDIVSGQKKKTSDGQPAPGAVEDAED</sequence>
<comment type="caution">
    <text evidence="2">The sequence shown here is derived from an EMBL/GenBank/DDBJ whole genome shotgun (WGS) entry which is preliminary data.</text>
</comment>
<dbReference type="OrthoDB" id="10248520at2759"/>
<dbReference type="EMBL" id="SNRW01006188">
    <property type="protein sequence ID" value="KAA6383554.1"/>
    <property type="molecule type" value="Genomic_DNA"/>
</dbReference>
<evidence type="ECO:0000313" key="2">
    <source>
        <dbReference type="EMBL" id="KAA6383554.1"/>
    </source>
</evidence>
<feature type="region of interest" description="Disordered" evidence="1">
    <location>
        <begin position="14"/>
        <end position="34"/>
    </location>
</feature>
<gene>
    <name evidence="2" type="ORF">EZS28_020918</name>
</gene>
<name>A0A5J4VM62_9EUKA</name>
<proteinExistence type="predicted"/>
<dbReference type="Proteomes" id="UP000324800">
    <property type="component" value="Unassembled WGS sequence"/>
</dbReference>
<reference evidence="2 3" key="1">
    <citation type="submission" date="2019-03" db="EMBL/GenBank/DDBJ databases">
        <title>Single cell metagenomics reveals metabolic interactions within the superorganism composed of flagellate Streblomastix strix and complex community of Bacteroidetes bacteria on its surface.</title>
        <authorList>
            <person name="Treitli S.C."/>
            <person name="Kolisko M."/>
            <person name="Husnik F."/>
            <person name="Keeling P."/>
            <person name="Hampl V."/>
        </authorList>
    </citation>
    <scope>NUCLEOTIDE SEQUENCE [LARGE SCALE GENOMIC DNA]</scope>
    <source>
        <strain evidence="2">ST1C</strain>
    </source>
</reference>
<evidence type="ECO:0000313" key="3">
    <source>
        <dbReference type="Proteomes" id="UP000324800"/>
    </source>
</evidence>